<accession>A0ABW8L090</accession>
<comment type="similarity">
    <text evidence="1">Belongs to the pectinesterase family.</text>
</comment>
<dbReference type="InterPro" id="IPR029058">
    <property type="entry name" value="AB_hydrolase_fold"/>
</dbReference>
<dbReference type="RefSeq" id="WP_404675969.1">
    <property type="nucleotide sequence ID" value="NZ_JBJDOT010000024.1"/>
</dbReference>
<dbReference type="Gene3D" id="2.160.20.10">
    <property type="entry name" value="Single-stranded right-handed beta-helix, Pectin lyase-like"/>
    <property type="match status" value="1"/>
</dbReference>
<sequence length="694" mass="77056">MQLHGRLKTISGTIQGLLFFFGLICQSLSANELVSPRVDAIVDKNNEHAFATIAQAIEQAPNNLSQPYIIEIAPGDYYEKLVINKPFITLSGAGADTTRLYFDDYSGKVTENGGNLGTSNSATLTIKSPNFSVENLHIENSFDFPYYDAMSKDDPKRVSGLQAVAVLTDYGSDKALFNHVKISGYQDTLYTKAGRSLFLNNTISGHVDFIFGGGAAVFYKSNIVTRNRTNKQLPIGFITAPSTNIEQAFGLVFIDCALSAEEGVQDNSMGLGRPWHPTTTFPDGRYADPNAIGQTVFIDTWMGAHIQQQAWHPMGGTARTGGKKVFRAEDARFFEYNSSGPGAFITTNRRQLNDSKAASFTWENILGEWYQSPRIQQAIQLVFTREVVNSLSGEMAEYTIESEYRKNKKQFPFISPINKPENIEQTAQSISEHYNLAYKTVDGSTLHLDLFYPNKAVQAKPLVVMIHGGGWRTGNKSHQTPTARWLAGQGFVAVSVEYRTSKTALYPAAMADINDAIKWLKQHHKLYMIDTKKIAVLGASSGAHMATLFGAMSTNHDTKSPYEAVQAIVNIDGVADLTSTAARMFEDKPGKISYAALWLGGRYAQEPKRWHAVSPVEYLSKHTPATLFINSSHDRFHVGRDAFVAQLIKNNVHQQVYTIPDTPHTFWLFHPWVDEMRSVLASFLNKVLVEENPS</sequence>
<evidence type="ECO:0000313" key="8">
    <source>
        <dbReference type="Proteomes" id="UP001620262"/>
    </source>
</evidence>
<dbReference type="PROSITE" id="PS01173">
    <property type="entry name" value="LIPASE_GDXG_HIS"/>
    <property type="match status" value="1"/>
</dbReference>
<dbReference type="EMBL" id="JBJDOT010000024">
    <property type="protein sequence ID" value="MFK3865455.1"/>
    <property type="molecule type" value="Genomic_DNA"/>
</dbReference>
<dbReference type="PANTHER" id="PTHR31321:SF57">
    <property type="entry name" value="PECTINESTERASE 53-RELATED"/>
    <property type="match status" value="1"/>
</dbReference>
<evidence type="ECO:0000256" key="2">
    <source>
        <dbReference type="ARBA" id="ARBA00010515"/>
    </source>
</evidence>
<gene>
    <name evidence="7" type="ORF">ACI2JU_16475</name>
</gene>
<dbReference type="InterPro" id="IPR000070">
    <property type="entry name" value="Pectinesterase_cat"/>
</dbReference>
<dbReference type="SUPFAM" id="SSF51126">
    <property type="entry name" value="Pectin lyase-like"/>
    <property type="match status" value="1"/>
</dbReference>
<name>A0ABW8L090_9GAMM</name>
<evidence type="ECO:0000256" key="4">
    <source>
        <dbReference type="ARBA" id="ARBA00023085"/>
    </source>
</evidence>
<keyword evidence="3" id="KW-0378">Hydrolase</keyword>
<evidence type="ECO:0000259" key="6">
    <source>
        <dbReference type="Pfam" id="PF20434"/>
    </source>
</evidence>
<keyword evidence="4" id="KW-0063">Aspartyl esterase</keyword>
<dbReference type="PANTHER" id="PTHR31321">
    <property type="entry name" value="ACYL-COA THIOESTER HYDROLASE YBHC-RELATED"/>
    <property type="match status" value="1"/>
</dbReference>
<comment type="similarity">
    <text evidence="2">Belongs to the 'GDXG' lipolytic enzyme family.</text>
</comment>
<organism evidence="7 8">
    <name type="scientific">Pseudoalteromonas rhizosphaerae</name>
    <dbReference type="NCBI Taxonomy" id="2518973"/>
    <lineage>
        <taxon>Bacteria</taxon>
        <taxon>Pseudomonadati</taxon>
        <taxon>Pseudomonadota</taxon>
        <taxon>Gammaproteobacteria</taxon>
        <taxon>Alteromonadales</taxon>
        <taxon>Pseudoalteromonadaceae</taxon>
        <taxon>Pseudoalteromonas</taxon>
    </lineage>
</organism>
<dbReference type="InterPro" id="IPR011050">
    <property type="entry name" value="Pectin_lyase_fold/virulence"/>
</dbReference>
<evidence type="ECO:0000256" key="1">
    <source>
        <dbReference type="ARBA" id="ARBA00008891"/>
    </source>
</evidence>
<reference evidence="7 8" key="1">
    <citation type="submission" date="2024-11" db="EMBL/GenBank/DDBJ databases">
        <title>The Natural Products Discovery Center: Release of the First 8490 Sequenced Strains for Exploring Actinobacteria Biosynthetic Diversity.</title>
        <authorList>
            <person name="Kalkreuter E."/>
            <person name="Kautsar S.A."/>
            <person name="Yang D."/>
            <person name="Bader C.D."/>
            <person name="Teijaro C.N."/>
            <person name="Fluegel L."/>
            <person name="Davis C.M."/>
            <person name="Simpson J.R."/>
            <person name="Lauterbach L."/>
            <person name="Steele A.D."/>
            <person name="Gui C."/>
            <person name="Meng S."/>
            <person name="Li G."/>
            <person name="Viehrig K."/>
            <person name="Ye F."/>
            <person name="Su P."/>
            <person name="Kiefer A.F."/>
            <person name="Nichols A."/>
            <person name="Cepeda A.J."/>
            <person name="Yan W."/>
            <person name="Fan B."/>
            <person name="Jiang Y."/>
            <person name="Adhikari A."/>
            <person name="Zheng C.-J."/>
            <person name="Schuster L."/>
            <person name="Cowan T.M."/>
            <person name="Smanski M.J."/>
            <person name="Chevrette M.G."/>
            <person name="De Carvalho L.P.S."/>
            <person name="Shen B."/>
        </authorList>
    </citation>
    <scope>NUCLEOTIDE SEQUENCE [LARGE SCALE GENOMIC DNA]</scope>
    <source>
        <strain evidence="7 8">NPDC078403</strain>
    </source>
</reference>
<dbReference type="Proteomes" id="UP001620262">
    <property type="component" value="Unassembled WGS sequence"/>
</dbReference>
<feature type="domain" description="Pectinesterase catalytic" evidence="5">
    <location>
        <begin position="39"/>
        <end position="346"/>
    </location>
</feature>
<dbReference type="Pfam" id="PF20434">
    <property type="entry name" value="BD-FAE"/>
    <property type="match status" value="1"/>
</dbReference>
<dbReference type="SUPFAM" id="SSF53474">
    <property type="entry name" value="alpha/beta-Hydrolases"/>
    <property type="match status" value="1"/>
</dbReference>
<evidence type="ECO:0000313" key="7">
    <source>
        <dbReference type="EMBL" id="MFK3865455.1"/>
    </source>
</evidence>
<comment type="caution">
    <text evidence="7">The sequence shown here is derived from an EMBL/GenBank/DDBJ whole genome shotgun (WGS) entry which is preliminary data.</text>
</comment>
<protein>
    <submittedName>
        <fullName evidence="7">Pectinesterase family protein</fullName>
    </submittedName>
</protein>
<dbReference type="InterPro" id="IPR049492">
    <property type="entry name" value="BD-FAE-like_dom"/>
</dbReference>
<dbReference type="Pfam" id="PF01095">
    <property type="entry name" value="Pectinesterase"/>
    <property type="match status" value="1"/>
</dbReference>
<evidence type="ECO:0000259" key="5">
    <source>
        <dbReference type="Pfam" id="PF01095"/>
    </source>
</evidence>
<proteinExistence type="inferred from homology"/>
<evidence type="ECO:0000256" key="3">
    <source>
        <dbReference type="ARBA" id="ARBA00022801"/>
    </source>
</evidence>
<dbReference type="InterPro" id="IPR012334">
    <property type="entry name" value="Pectin_lyas_fold"/>
</dbReference>
<feature type="domain" description="BD-FAE-like" evidence="6">
    <location>
        <begin position="448"/>
        <end position="635"/>
    </location>
</feature>
<dbReference type="Gene3D" id="3.40.50.1820">
    <property type="entry name" value="alpha/beta hydrolase"/>
    <property type="match status" value="1"/>
</dbReference>
<dbReference type="InterPro" id="IPR002168">
    <property type="entry name" value="Lipase_GDXG_HIS_AS"/>
</dbReference>
<keyword evidence="8" id="KW-1185">Reference proteome</keyword>